<name>A0A5P1EG40_ASPOF</name>
<keyword evidence="1" id="KW-0732">Signal</keyword>
<feature type="chain" id="PRO_5024443918" description="Pectinesterase inhibitor domain-containing protein" evidence="1">
    <location>
        <begin position="20"/>
        <end position="138"/>
    </location>
</feature>
<evidence type="ECO:0008006" key="4">
    <source>
        <dbReference type="Google" id="ProtNLM"/>
    </source>
</evidence>
<gene>
    <name evidence="2" type="ORF">A4U43_C07F22890</name>
</gene>
<dbReference type="EMBL" id="CM007387">
    <property type="protein sequence ID" value="ONK64177.1"/>
    <property type="molecule type" value="Genomic_DNA"/>
</dbReference>
<organism evidence="2 3">
    <name type="scientific">Asparagus officinalis</name>
    <name type="common">Garden asparagus</name>
    <dbReference type="NCBI Taxonomy" id="4686"/>
    <lineage>
        <taxon>Eukaryota</taxon>
        <taxon>Viridiplantae</taxon>
        <taxon>Streptophyta</taxon>
        <taxon>Embryophyta</taxon>
        <taxon>Tracheophyta</taxon>
        <taxon>Spermatophyta</taxon>
        <taxon>Magnoliopsida</taxon>
        <taxon>Liliopsida</taxon>
        <taxon>Asparagales</taxon>
        <taxon>Asparagaceae</taxon>
        <taxon>Asparagoideae</taxon>
        <taxon>Asparagus</taxon>
    </lineage>
</organism>
<reference evidence="3" key="1">
    <citation type="journal article" date="2017" name="Nat. Commun.">
        <title>The asparagus genome sheds light on the origin and evolution of a young Y chromosome.</title>
        <authorList>
            <person name="Harkess A."/>
            <person name="Zhou J."/>
            <person name="Xu C."/>
            <person name="Bowers J.E."/>
            <person name="Van der Hulst R."/>
            <person name="Ayyampalayam S."/>
            <person name="Mercati F."/>
            <person name="Riccardi P."/>
            <person name="McKain M.R."/>
            <person name="Kakrana A."/>
            <person name="Tang H."/>
            <person name="Ray J."/>
            <person name="Groenendijk J."/>
            <person name="Arikit S."/>
            <person name="Mathioni S.M."/>
            <person name="Nakano M."/>
            <person name="Shan H."/>
            <person name="Telgmann-Rauber A."/>
            <person name="Kanno A."/>
            <person name="Yue Z."/>
            <person name="Chen H."/>
            <person name="Li W."/>
            <person name="Chen Y."/>
            <person name="Xu X."/>
            <person name="Zhang Y."/>
            <person name="Luo S."/>
            <person name="Chen H."/>
            <person name="Gao J."/>
            <person name="Mao Z."/>
            <person name="Pires J.C."/>
            <person name="Luo M."/>
            <person name="Kudrna D."/>
            <person name="Wing R.A."/>
            <person name="Meyers B.C."/>
            <person name="Yi K."/>
            <person name="Kong H."/>
            <person name="Lavrijsen P."/>
            <person name="Sunseri F."/>
            <person name="Falavigna A."/>
            <person name="Ye Y."/>
            <person name="Leebens-Mack J.H."/>
            <person name="Chen G."/>
        </authorList>
    </citation>
    <scope>NUCLEOTIDE SEQUENCE [LARGE SCALE GENOMIC DNA]</scope>
    <source>
        <strain evidence="3">cv. DH0086</strain>
    </source>
</reference>
<keyword evidence="3" id="KW-1185">Reference proteome</keyword>
<accession>A0A5P1EG40</accession>
<evidence type="ECO:0000313" key="3">
    <source>
        <dbReference type="Proteomes" id="UP000243459"/>
    </source>
</evidence>
<sequence>MKEFLIITLFLTISSSILSSSAPAAAIAAAKREGPCAPTASVAASLATAAQPQRTAVSGCKANATAAVAEGLARLPHLAARGWIDIVHYKLELIQSDAATSGRCGLSCSWFYTMPSLPLLTLSLGLVPPEMMILGRER</sequence>
<dbReference type="Proteomes" id="UP000243459">
    <property type="component" value="Chromosome 7"/>
</dbReference>
<protein>
    <recommendedName>
        <fullName evidence="4">Pectinesterase inhibitor domain-containing protein</fullName>
    </recommendedName>
</protein>
<evidence type="ECO:0000313" key="2">
    <source>
        <dbReference type="EMBL" id="ONK64177.1"/>
    </source>
</evidence>
<dbReference type="Gramene" id="ONK64177">
    <property type="protein sequence ID" value="ONK64177"/>
    <property type="gene ID" value="A4U43_C07F22890"/>
</dbReference>
<dbReference type="AlphaFoldDB" id="A0A5P1EG40"/>
<feature type="signal peptide" evidence="1">
    <location>
        <begin position="1"/>
        <end position="19"/>
    </location>
</feature>
<evidence type="ECO:0000256" key="1">
    <source>
        <dbReference type="SAM" id="SignalP"/>
    </source>
</evidence>
<proteinExistence type="predicted"/>